<accession>A0AAD5YMN2</accession>
<proteinExistence type="predicted"/>
<feature type="compositionally biased region" description="Basic and acidic residues" evidence="1">
    <location>
        <begin position="943"/>
        <end position="952"/>
    </location>
</feature>
<evidence type="ECO:0000256" key="1">
    <source>
        <dbReference type="SAM" id="MobiDB-lite"/>
    </source>
</evidence>
<feature type="region of interest" description="Disordered" evidence="1">
    <location>
        <begin position="322"/>
        <end position="350"/>
    </location>
</feature>
<feature type="region of interest" description="Disordered" evidence="1">
    <location>
        <begin position="1410"/>
        <end position="1431"/>
    </location>
</feature>
<comment type="caution">
    <text evidence="2">The sequence shown here is derived from an EMBL/GenBank/DDBJ whole genome shotgun (WGS) entry which is preliminary data.</text>
</comment>
<keyword evidence="3" id="KW-1185">Reference proteome</keyword>
<evidence type="ECO:0000313" key="2">
    <source>
        <dbReference type="EMBL" id="KAJ3490112.1"/>
    </source>
</evidence>
<feature type="compositionally biased region" description="Polar residues" evidence="1">
    <location>
        <begin position="329"/>
        <end position="349"/>
    </location>
</feature>
<protein>
    <submittedName>
        <fullName evidence="2">Uncharacterized protein</fullName>
    </submittedName>
</protein>
<reference evidence="2" key="1">
    <citation type="submission" date="2022-07" db="EMBL/GenBank/DDBJ databases">
        <title>Genome Sequence of Physisporinus lineatus.</title>
        <authorList>
            <person name="Buettner E."/>
        </authorList>
    </citation>
    <scope>NUCLEOTIDE SEQUENCE</scope>
    <source>
        <strain evidence="2">VT162</strain>
    </source>
</reference>
<dbReference type="EMBL" id="JANAWD010000033">
    <property type="protein sequence ID" value="KAJ3490112.1"/>
    <property type="molecule type" value="Genomic_DNA"/>
</dbReference>
<dbReference type="InterPro" id="IPR041078">
    <property type="entry name" value="Plavaka"/>
</dbReference>
<sequence>MSKHFSRLRSTTVSVATFYGLRDPPAPVDFSPRPDPINLGSLCPTSNPPPGLKFDWEPPLPTPRASYELGYYPSPGSLAPNLVVVDPAVGYCRATTEAHEDAVWESINQVWPAHVHVLDSASLWIVNLGPTVLAWLRIGPLLQNGLVISVVPQIVMLNIFAKSHQIRTPNTIRKTRCCVDSEMRRGPTMHRSACTRHMQHLDDLAKQVNEAREKRRRIDVPTEALAETSSDAIVDMDMDLVMAEQTQSDAQLSGATGALDVPPPTESTMAPIHCQVQALAHGGDSPILPRSARSNRGRLPLRYRDVLPEPVVPLIPQPTAASIEAHPTDPSSIEIDNTSPRSPTTTKPNTFGLYRVYHSTVPPYDPEEETTLDDLQARNSCRPQIGEASSSANSNLPPWFPFPNKSSFLLYNQYYSQPTKSQADFQGLVDNVMSQPDFIREDVCDVNWKEVQRLISTPLPSHAEGRWLSTSVNIDVPSGNKDDPFTKFTIPRILHRPLEKIIEDAFKSPDVHYHYDPFDLMWSNPHDPNMSHIQVHGEVYTSSAFRQAHEELQASEPEPGCTLPRVVAACLLYSDLTNLTQFGHASLWPVYGWFGNQSKYERAAGGCHHIAYLPELPTEINTFIFRQFGKEAGKHLLTHCKRELIHAVWKKILSPEFRHACRHGMVVKCGDGITRRIYPRLFLYSADYPEKVLLATTRDMGLCPCPRCTTPKTQLHELGYQRDIKRRTDLARHDDTEFRTNVADARKAIYKEGFGITSSTVEALLKPTSLVPTENAFSSVLSEFIPNFFDLFVPDFLHEWELGVWKQLLIHLVRILYAEKRGRVEEFNARFKLVPSFGKGDIRSFARVNVSEMKKMAARDFEDILQCIIPVFDGLLPEPHNRLILDLLFVTATLHGLHKLRLHTDTLLVITEQLTSTFGTLLRGFKQKTCSAYATRELPSETAARRRQDARKVLQTRSTSSRASGSNTVLPLPIPGPSESCNESTAATKQLDVQAVKPGPSSVANLKAFNLNTYKIHSLGDYPSTIKRVGTTDSYTTQHGESQHRISKGWFPQTNKHDFEQQLANINQRQSNLKELSSRVPLATRPSRKRKRYSEMLVGESLENLGPVSTMEHHHIAPSTKTSHYIPFWLRDHADDRAIKDFLPRLKRHLLARLDQLEIDESDPSTFEHLDTARIVLQNDRMYSHQTMHINYTTYDVRRGQDLIHLGTSLQDVMVLANNDDVTAHPFWYARVLGIYHTNVIDNRNGSTATPRRMEFLFVRWFGEEPGWKSGWKDHRLDRIGFIPETDIGAFGFLDPASIIRACHLIPAYSQGRTSKLLQFSNIARHPDELDDWESFYVNRFVDRDMLVRYLGGGIGHCLEQTRYPPGFHFPLSARATQILLDDEVGPEGIADYDFGIDDDSEALRQEIEVNIESDDADKSSDSESTYSVSL</sequence>
<feature type="compositionally biased region" description="Polar residues" evidence="1">
    <location>
        <begin position="955"/>
        <end position="969"/>
    </location>
</feature>
<evidence type="ECO:0000313" key="3">
    <source>
        <dbReference type="Proteomes" id="UP001212997"/>
    </source>
</evidence>
<dbReference type="Pfam" id="PF18759">
    <property type="entry name" value="Plavaka"/>
    <property type="match status" value="1"/>
</dbReference>
<dbReference type="Proteomes" id="UP001212997">
    <property type="component" value="Unassembled WGS sequence"/>
</dbReference>
<feature type="region of interest" description="Disordered" evidence="1">
    <location>
        <begin position="939"/>
        <end position="986"/>
    </location>
</feature>
<gene>
    <name evidence="2" type="ORF">NLI96_g1664</name>
</gene>
<name>A0AAD5YMN2_9APHY</name>
<organism evidence="2 3">
    <name type="scientific">Meripilus lineatus</name>
    <dbReference type="NCBI Taxonomy" id="2056292"/>
    <lineage>
        <taxon>Eukaryota</taxon>
        <taxon>Fungi</taxon>
        <taxon>Dikarya</taxon>
        <taxon>Basidiomycota</taxon>
        <taxon>Agaricomycotina</taxon>
        <taxon>Agaricomycetes</taxon>
        <taxon>Polyporales</taxon>
        <taxon>Meripilaceae</taxon>
        <taxon>Meripilus</taxon>
    </lineage>
</organism>